<dbReference type="InterPro" id="IPR007278">
    <property type="entry name" value="DUF397"/>
</dbReference>
<protein>
    <submittedName>
        <fullName evidence="2">DUF397 domain-containing protein</fullName>
    </submittedName>
</protein>
<evidence type="ECO:0000313" key="3">
    <source>
        <dbReference type="Proteomes" id="UP001602013"/>
    </source>
</evidence>
<dbReference type="Pfam" id="PF04149">
    <property type="entry name" value="DUF397"/>
    <property type="match status" value="1"/>
</dbReference>
<evidence type="ECO:0000313" key="2">
    <source>
        <dbReference type="EMBL" id="MFF3667524.1"/>
    </source>
</evidence>
<proteinExistence type="predicted"/>
<name>A0ABW6SRB6_9ACTN</name>
<accession>A0ABW6SRB6</accession>
<evidence type="ECO:0000259" key="1">
    <source>
        <dbReference type="Pfam" id="PF04149"/>
    </source>
</evidence>
<dbReference type="Proteomes" id="UP001602013">
    <property type="component" value="Unassembled WGS sequence"/>
</dbReference>
<reference evidence="2 3" key="1">
    <citation type="submission" date="2024-10" db="EMBL/GenBank/DDBJ databases">
        <title>The Natural Products Discovery Center: Release of the First 8490 Sequenced Strains for Exploring Actinobacteria Biosynthetic Diversity.</title>
        <authorList>
            <person name="Kalkreuter E."/>
            <person name="Kautsar S.A."/>
            <person name="Yang D."/>
            <person name="Bader C.D."/>
            <person name="Teijaro C.N."/>
            <person name="Fluegel L."/>
            <person name="Davis C.M."/>
            <person name="Simpson J.R."/>
            <person name="Lauterbach L."/>
            <person name="Steele A.D."/>
            <person name="Gui C."/>
            <person name="Meng S."/>
            <person name="Li G."/>
            <person name="Viehrig K."/>
            <person name="Ye F."/>
            <person name="Su P."/>
            <person name="Kiefer A.F."/>
            <person name="Nichols A."/>
            <person name="Cepeda A.J."/>
            <person name="Yan W."/>
            <person name="Fan B."/>
            <person name="Jiang Y."/>
            <person name="Adhikari A."/>
            <person name="Zheng C.-J."/>
            <person name="Schuster L."/>
            <person name="Cowan T.M."/>
            <person name="Smanski M.J."/>
            <person name="Chevrette M.G."/>
            <person name="De Carvalho L.P.S."/>
            <person name="Shen B."/>
        </authorList>
    </citation>
    <scope>NUCLEOTIDE SEQUENCE [LARGE SCALE GENOMIC DNA]</scope>
    <source>
        <strain evidence="2 3">NPDC002173</strain>
    </source>
</reference>
<dbReference type="RefSeq" id="WP_387412519.1">
    <property type="nucleotide sequence ID" value="NZ_JBIASD010000011.1"/>
</dbReference>
<gene>
    <name evidence="2" type="ORF">ACFYXI_18160</name>
</gene>
<feature type="domain" description="DUF397" evidence="1">
    <location>
        <begin position="7"/>
        <end position="94"/>
    </location>
</feature>
<organism evidence="2 3">
    <name type="scientific">Microtetraspora malaysiensis</name>
    <dbReference type="NCBI Taxonomy" id="161358"/>
    <lineage>
        <taxon>Bacteria</taxon>
        <taxon>Bacillati</taxon>
        <taxon>Actinomycetota</taxon>
        <taxon>Actinomycetes</taxon>
        <taxon>Streptosporangiales</taxon>
        <taxon>Streptosporangiaceae</taxon>
        <taxon>Microtetraspora</taxon>
    </lineage>
</organism>
<sequence length="101" mass="10647">MDLSKTRWRKSSFSGDNGGNCVEIAELTGVAAGPSHPVGAAAVGDAAHRLGRVTGAAHKMDHDRLIAVRDSKDPEGPKLFFTPAEWDAFVAGVKADEFDLA</sequence>
<comment type="caution">
    <text evidence="2">The sequence shown here is derived from an EMBL/GenBank/DDBJ whole genome shotgun (WGS) entry which is preliminary data.</text>
</comment>
<keyword evidence="3" id="KW-1185">Reference proteome</keyword>
<dbReference type="EMBL" id="JBIASD010000011">
    <property type="protein sequence ID" value="MFF3667524.1"/>
    <property type="molecule type" value="Genomic_DNA"/>
</dbReference>